<proteinExistence type="predicted"/>
<evidence type="ECO:0000313" key="2">
    <source>
        <dbReference type="Proteomes" id="UP000314294"/>
    </source>
</evidence>
<reference evidence="1 2" key="1">
    <citation type="submission" date="2019-03" db="EMBL/GenBank/DDBJ databases">
        <title>First draft genome of Liparis tanakae, snailfish: a comprehensive survey of snailfish specific genes.</title>
        <authorList>
            <person name="Kim W."/>
            <person name="Song I."/>
            <person name="Jeong J.-H."/>
            <person name="Kim D."/>
            <person name="Kim S."/>
            <person name="Ryu S."/>
            <person name="Song J.Y."/>
            <person name="Lee S.K."/>
        </authorList>
    </citation>
    <scope>NUCLEOTIDE SEQUENCE [LARGE SCALE GENOMIC DNA]</scope>
    <source>
        <tissue evidence="1">Muscle</tissue>
    </source>
</reference>
<accession>A0A4Z2HKR2</accession>
<dbReference type="Proteomes" id="UP000314294">
    <property type="component" value="Unassembled WGS sequence"/>
</dbReference>
<gene>
    <name evidence="1" type="ORF">EYF80_023618</name>
</gene>
<name>A0A4Z2HKR2_9TELE</name>
<protein>
    <submittedName>
        <fullName evidence="1">Uncharacterized protein</fullName>
    </submittedName>
</protein>
<evidence type="ECO:0000313" key="1">
    <source>
        <dbReference type="EMBL" id="TNN66140.1"/>
    </source>
</evidence>
<dbReference type="EMBL" id="SRLO01000224">
    <property type="protein sequence ID" value="TNN66140.1"/>
    <property type="molecule type" value="Genomic_DNA"/>
</dbReference>
<dbReference type="AlphaFoldDB" id="A0A4Z2HKR2"/>
<organism evidence="1 2">
    <name type="scientific">Liparis tanakae</name>
    <name type="common">Tanaka's snailfish</name>
    <dbReference type="NCBI Taxonomy" id="230148"/>
    <lineage>
        <taxon>Eukaryota</taxon>
        <taxon>Metazoa</taxon>
        <taxon>Chordata</taxon>
        <taxon>Craniata</taxon>
        <taxon>Vertebrata</taxon>
        <taxon>Euteleostomi</taxon>
        <taxon>Actinopterygii</taxon>
        <taxon>Neopterygii</taxon>
        <taxon>Teleostei</taxon>
        <taxon>Neoteleostei</taxon>
        <taxon>Acanthomorphata</taxon>
        <taxon>Eupercaria</taxon>
        <taxon>Perciformes</taxon>
        <taxon>Cottioidei</taxon>
        <taxon>Cottales</taxon>
        <taxon>Liparidae</taxon>
        <taxon>Liparis</taxon>
    </lineage>
</organism>
<keyword evidence="2" id="KW-1185">Reference proteome</keyword>
<sequence length="82" mass="9297">MTRASLFPGSIRAPINLSQASLLKPESVYIIFPHLVQFVDFEFFDLETIVLSSIKQSNWLFPPGYDRDLLPQSQPKSCPLIS</sequence>
<comment type="caution">
    <text evidence="1">The sequence shown here is derived from an EMBL/GenBank/DDBJ whole genome shotgun (WGS) entry which is preliminary data.</text>
</comment>